<dbReference type="STRING" id="1458425.SRAA_1682"/>
<sequence>MSRPHRLPPTLVQQEPAMPTNAFQIPPLAVRSRQRACWLAWHGSVLGLGLAAALFASPALAQAAAQTPASNRQVPTVQAGTPADTPMSEREQATAALVHVGSKTCAMGRSVRIEADAQEPGFFHLSTERQRYRLRPVETSTGAIRLEDRAQGVVWLQLANKSILLNQRQGRRLLDDCANAVQQAVAAAMQRNPGPSLFDVAQRPPAN</sequence>
<accession>A0A060NHT6</accession>
<evidence type="ECO:0000256" key="1">
    <source>
        <dbReference type="SAM" id="MobiDB-lite"/>
    </source>
</evidence>
<dbReference type="EMBL" id="AP014568">
    <property type="protein sequence ID" value="BAO81536.1"/>
    <property type="molecule type" value="Genomic_DNA"/>
</dbReference>
<reference evidence="2 3" key="1">
    <citation type="journal article" date="2014" name="Nat. Commun.">
        <title>Physiological and genomic features of highly alkaliphilic hydrogen-utilizing Betaproteobacteria from a continental serpentinizing site.</title>
        <authorList>
            <person name="Suzuki S."/>
            <person name="Kuenen J.G."/>
            <person name="Schipper K."/>
            <person name="van der Velde S."/>
            <person name="Ishii S."/>
            <person name="Wu A."/>
            <person name="Sorokin D.Y."/>
            <person name="Tenney A."/>
            <person name="Meng X.Y."/>
            <person name="Morrill P.L."/>
            <person name="Kamagata Y."/>
            <person name="Muyzer G."/>
            <person name="Nealson K.H."/>
        </authorList>
    </citation>
    <scope>NUCLEOTIDE SEQUENCE [LARGE SCALE GENOMIC DNA]</scope>
    <source>
        <strain evidence="2 3">A1</strain>
    </source>
</reference>
<name>A0A060NHT6_9BURK</name>
<evidence type="ECO:0000313" key="3">
    <source>
        <dbReference type="Proteomes" id="UP000067461"/>
    </source>
</evidence>
<protein>
    <submittedName>
        <fullName evidence="2">Uncharacterized protein</fullName>
    </submittedName>
</protein>
<proteinExistence type="predicted"/>
<gene>
    <name evidence="2" type="ORF">SRAA_1682</name>
</gene>
<dbReference type="Proteomes" id="UP000067461">
    <property type="component" value="Chromosome"/>
</dbReference>
<keyword evidence="3" id="KW-1185">Reference proteome</keyword>
<dbReference type="HOGENOM" id="CLU_1458947_0_0_4"/>
<organism evidence="2 3">
    <name type="scientific">Serpentinimonas raichei</name>
    <dbReference type="NCBI Taxonomy" id="1458425"/>
    <lineage>
        <taxon>Bacteria</taxon>
        <taxon>Pseudomonadati</taxon>
        <taxon>Pseudomonadota</taxon>
        <taxon>Betaproteobacteria</taxon>
        <taxon>Burkholderiales</taxon>
        <taxon>Comamonadaceae</taxon>
        <taxon>Serpentinimonas</taxon>
    </lineage>
</organism>
<dbReference type="AlphaFoldDB" id="A0A060NHT6"/>
<evidence type="ECO:0000313" key="2">
    <source>
        <dbReference type="EMBL" id="BAO81536.1"/>
    </source>
</evidence>
<feature type="region of interest" description="Disordered" evidence="1">
    <location>
        <begin position="66"/>
        <end position="85"/>
    </location>
</feature>
<dbReference type="KEGG" id="cbaa:SRAA_1682"/>